<evidence type="ECO:0000256" key="1">
    <source>
        <dbReference type="ARBA" id="ARBA00022448"/>
    </source>
</evidence>
<keyword evidence="7" id="KW-0411">Iron-sulfur</keyword>
<dbReference type="GO" id="GO:0051539">
    <property type="term" value="F:4 iron, 4 sulfur cluster binding"/>
    <property type="evidence" value="ECO:0007669"/>
    <property type="project" value="UniProtKB-KW"/>
</dbReference>
<evidence type="ECO:0000256" key="5">
    <source>
        <dbReference type="ARBA" id="ARBA00022982"/>
    </source>
</evidence>
<dbReference type="InterPro" id="IPR009051">
    <property type="entry name" value="Helical_ferredxn"/>
</dbReference>
<keyword evidence="6" id="KW-0408">Iron</keyword>
<reference evidence="10" key="1">
    <citation type="journal article" date="2010" name="Stand. Genomic Sci.">
        <title>Complete genome sequence of 'Thermobaculum terrenum' type strain (YNP1).</title>
        <authorList>
            <person name="Kiss H."/>
            <person name="Cleland D."/>
            <person name="Lapidus A."/>
            <person name="Lucas S."/>
            <person name="Glavina Del Rio T."/>
            <person name="Nolan M."/>
            <person name="Tice H."/>
            <person name="Han C."/>
            <person name="Goodwin L."/>
            <person name="Pitluck S."/>
            <person name="Liolios K."/>
            <person name="Ivanova N."/>
            <person name="Mavromatis K."/>
            <person name="Ovchinnikova G."/>
            <person name="Pati A."/>
            <person name="Chen A."/>
            <person name="Palaniappan K."/>
            <person name="Land M."/>
            <person name="Hauser L."/>
            <person name="Chang Y."/>
            <person name="Jeffries C."/>
            <person name="Lu M."/>
            <person name="Brettin T."/>
            <person name="Detter J."/>
            <person name="Goker M."/>
            <person name="Tindall B."/>
            <person name="Beck B."/>
            <person name="McDermott T."/>
            <person name="Woyke T."/>
            <person name="Bristow J."/>
            <person name="Eisen J."/>
            <person name="Markowitz V."/>
            <person name="Hugenholtz P."/>
            <person name="Kyrpides N."/>
            <person name="Klenk H."/>
            <person name="Cheng J."/>
        </authorList>
    </citation>
    <scope>NUCLEOTIDE SEQUENCE [LARGE SCALE GENOMIC DNA]</scope>
    <source>
        <strain evidence="10">ATCC BAA-798 / YNP1</strain>
    </source>
</reference>
<dbReference type="eggNOG" id="COG0247">
    <property type="taxonomic scope" value="Bacteria"/>
</dbReference>
<dbReference type="Pfam" id="PF13183">
    <property type="entry name" value="Fer4_8"/>
    <property type="match status" value="1"/>
</dbReference>
<keyword evidence="10" id="KW-1185">Reference proteome</keyword>
<dbReference type="RefSeq" id="WP_012876186.1">
    <property type="nucleotide sequence ID" value="NC_013526.1"/>
</dbReference>
<dbReference type="GO" id="GO:0016491">
    <property type="term" value="F:oxidoreductase activity"/>
    <property type="evidence" value="ECO:0007669"/>
    <property type="project" value="UniProtKB-ARBA"/>
</dbReference>
<dbReference type="InterPro" id="IPR004452">
    <property type="entry name" value="LutB/LldF"/>
</dbReference>
<accession>D1CHD4</accession>
<dbReference type="InterPro" id="IPR037171">
    <property type="entry name" value="NagB/RpiA_transferase-like"/>
</dbReference>
<evidence type="ECO:0000256" key="6">
    <source>
        <dbReference type="ARBA" id="ARBA00023004"/>
    </source>
</evidence>
<evidence type="ECO:0000313" key="10">
    <source>
        <dbReference type="Proteomes" id="UP000000323"/>
    </source>
</evidence>
<dbReference type="InterPro" id="IPR003741">
    <property type="entry name" value="LUD_dom"/>
</dbReference>
<evidence type="ECO:0000313" key="9">
    <source>
        <dbReference type="EMBL" id="ACZ43155.1"/>
    </source>
</evidence>
<evidence type="ECO:0000256" key="7">
    <source>
        <dbReference type="ARBA" id="ARBA00023014"/>
    </source>
</evidence>
<dbReference type="Pfam" id="PF02589">
    <property type="entry name" value="LUD_dom"/>
    <property type="match status" value="1"/>
</dbReference>
<dbReference type="GO" id="GO:0046872">
    <property type="term" value="F:metal ion binding"/>
    <property type="evidence" value="ECO:0007669"/>
    <property type="project" value="UniProtKB-KW"/>
</dbReference>
<dbReference type="SUPFAM" id="SSF54862">
    <property type="entry name" value="4Fe-4S ferredoxins"/>
    <property type="match status" value="1"/>
</dbReference>
<dbReference type="Gene3D" id="1.10.1060.10">
    <property type="entry name" value="Alpha-helical ferredoxin"/>
    <property type="match status" value="1"/>
</dbReference>
<dbReference type="GO" id="GO:0006089">
    <property type="term" value="P:lactate metabolic process"/>
    <property type="evidence" value="ECO:0007669"/>
    <property type="project" value="InterPro"/>
</dbReference>
<dbReference type="InterPro" id="IPR024185">
    <property type="entry name" value="FTHF_cligase-like_sf"/>
</dbReference>
<dbReference type="eggNOG" id="COG1139">
    <property type="taxonomic scope" value="Bacteria"/>
</dbReference>
<dbReference type="STRING" id="525904.Tter_2256"/>
<dbReference type="AlphaFoldDB" id="D1CHD4"/>
<dbReference type="KEGG" id="ttr:Tter_2256"/>
<name>D1CHD4_THET1</name>
<dbReference type="EMBL" id="CP001826">
    <property type="protein sequence ID" value="ACZ43155.1"/>
    <property type="molecule type" value="Genomic_DNA"/>
</dbReference>
<dbReference type="PROSITE" id="PS00198">
    <property type="entry name" value="4FE4S_FER_1"/>
    <property type="match status" value="1"/>
</dbReference>
<sequence>MATSDAHQGSVAHEMRPFEVRYRRALSNQQLERNLLNFQRSWRTARDAVWNEYAESGMAPQPAGAPNANPLASLGDSPGDRLFRSLRDQMAAIKDEVIDHLEEYIDQFTQAAERNGVRVYRAATADDANRYVLELCRDRGIRHVVKSKSMVSEEIELNAALEGAGIRVVETDLGEWVAQLSHERPSHMVLPIIHKNRVQVGDLFSAYTGRQISRQDIGEQVRVARSELRQEFLAAGMGITGANAVVADVGAIMLVTNEGNARLVTSLPKVHVVLVGVEKMVPNFAAAMLQVRLLARSATAQPITAYTTFINGPSEPGREMHVVLLDNGRSTMRATPLIRDALRCIRCAACANVCPPYAVVGGHVFGHIYSGAIGLVNTPYHHGLEADAGSQSLCVSCNACATVCPVGIPLPQQILEVRTEVVRRLGLPLPVRLALELWSRPRLAQPLLRLAGQLVRPLSSGGMLRLGRLGLDRLQVSRQQLSWRTPPTVAGTPARDLLRPGRSEAALPNDAQGLRVAYFIQCVTDWFAPQMAVAIAKVLRALGVELVVPQPQHCCGLPAFDAGDRDTARRMAQQTIETLERVDADYILTGGTSCVVCMLHEYERIFEDEPAWRERAQRLARKVVDFTTFLVEVARLRPGTLNAPPGLGRVTYHNFCQSLNVLGLREAPIKLIRDILGLEYVELPEANVCCGFGGSTSITHPEVASHILRRKLENVASTGADVLVTDNPGCILHMKGGLDAAGNGHVRVMHTAELVAECLPRGLGHGA</sequence>
<dbReference type="Pfam" id="PF02754">
    <property type="entry name" value="CCG"/>
    <property type="match status" value="2"/>
</dbReference>
<evidence type="ECO:0000256" key="4">
    <source>
        <dbReference type="ARBA" id="ARBA00022737"/>
    </source>
</evidence>
<dbReference type="Gene3D" id="3.40.50.10420">
    <property type="entry name" value="NagB/RpiA/CoA transferase-like"/>
    <property type="match status" value="1"/>
</dbReference>
<keyword evidence="2" id="KW-0004">4Fe-4S</keyword>
<protein>
    <recommendedName>
        <fullName evidence="8">4Fe-4S ferredoxin-type domain-containing protein</fullName>
    </recommendedName>
</protein>
<keyword evidence="5" id="KW-0249">Electron transport</keyword>
<dbReference type="Proteomes" id="UP000000323">
    <property type="component" value="Chromosome 2"/>
</dbReference>
<dbReference type="PANTHER" id="PTHR47153">
    <property type="entry name" value="LACTATE UTILIZATION PROTEIN B"/>
    <property type="match status" value="1"/>
</dbReference>
<gene>
    <name evidence="9" type="ordered locus">Tter_2256</name>
</gene>
<dbReference type="InterPro" id="IPR017900">
    <property type="entry name" value="4Fe4S_Fe_S_CS"/>
</dbReference>
<feature type="domain" description="4Fe-4S ferredoxin-type" evidence="8">
    <location>
        <begin position="385"/>
        <end position="414"/>
    </location>
</feature>
<keyword evidence="1" id="KW-0813">Transport</keyword>
<keyword evidence="4" id="KW-0677">Repeat</keyword>
<evidence type="ECO:0000259" key="8">
    <source>
        <dbReference type="PROSITE" id="PS51379"/>
    </source>
</evidence>
<evidence type="ECO:0000256" key="2">
    <source>
        <dbReference type="ARBA" id="ARBA00022485"/>
    </source>
</evidence>
<dbReference type="OrthoDB" id="9782337at2"/>
<dbReference type="InterPro" id="IPR017896">
    <property type="entry name" value="4Fe4S_Fe-S-bd"/>
</dbReference>
<dbReference type="PROSITE" id="PS51379">
    <property type="entry name" value="4FE4S_FER_2"/>
    <property type="match status" value="2"/>
</dbReference>
<keyword evidence="3" id="KW-0479">Metal-binding</keyword>
<organism evidence="9 10">
    <name type="scientific">Thermobaculum terrenum (strain ATCC BAA-798 / CCMEE 7001 / YNP1)</name>
    <dbReference type="NCBI Taxonomy" id="525904"/>
    <lineage>
        <taxon>Bacteria</taxon>
        <taxon>Bacillati</taxon>
        <taxon>Chloroflexota</taxon>
        <taxon>Chloroflexia</taxon>
        <taxon>Candidatus Thermobaculales</taxon>
        <taxon>Candidatus Thermobaculaceae</taxon>
        <taxon>Thermobaculum</taxon>
    </lineage>
</organism>
<feature type="domain" description="4Fe-4S ferredoxin-type" evidence="8">
    <location>
        <begin position="334"/>
        <end position="364"/>
    </location>
</feature>
<evidence type="ECO:0000256" key="3">
    <source>
        <dbReference type="ARBA" id="ARBA00022723"/>
    </source>
</evidence>
<dbReference type="SUPFAM" id="SSF100950">
    <property type="entry name" value="NagB/RpiA/CoA transferase-like"/>
    <property type="match status" value="1"/>
</dbReference>
<proteinExistence type="predicted"/>
<dbReference type="InterPro" id="IPR004017">
    <property type="entry name" value="Cys_rich_dom"/>
</dbReference>
<dbReference type="PANTHER" id="PTHR47153:SF2">
    <property type="entry name" value="LACTATE UTILIZATION PROTEIN B"/>
    <property type="match status" value="1"/>
</dbReference>
<dbReference type="HOGENOM" id="CLU_023081_5_0_0"/>